<dbReference type="InterPro" id="IPR037118">
    <property type="entry name" value="Val-tRNA_synth_C_sf"/>
</dbReference>
<name>A0ABT1SHN7_9FIRM</name>
<evidence type="ECO:0000313" key="5">
    <source>
        <dbReference type="EMBL" id="MCQ5120719.1"/>
    </source>
</evidence>
<protein>
    <submittedName>
        <fullName evidence="5">ABC-F family ATP-binding cassette domain-containing protein</fullName>
    </submittedName>
</protein>
<dbReference type="CDD" id="cd03221">
    <property type="entry name" value="ABCF_EF-3"/>
    <property type="match status" value="2"/>
</dbReference>
<dbReference type="GO" id="GO:0005524">
    <property type="term" value="F:ATP binding"/>
    <property type="evidence" value="ECO:0007669"/>
    <property type="project" value="UniProtKB-KW"/>
</dbReference>
<dbReference type="Pfam" id="PF16326">
    <property type="entry name" value="ABC_tran_CTD"/>
    <property type="match status" value="1"/>
</dbReference>
<evidence type="ECO:0000256" key="1">
    <source>
        <dbReference type="ARBA" id="ARBA00022741"/>
    </source>
</evidence>
<accession>A0ABT1SHN7</accession>
<organism evidence="5 6">
    <name type="scientific">Massilicoli timonensis</name>
    <dbReference type="NCBI Taxonomy" id="2015901"/>
    <lineage>
        <taxon>Bacteria</taxon>
        <taxon>Bacillati</taxon>
        <taxon>Bacillota</taxon>
        <taxon>Erysipelotrichia</taxon>
        <taxon>Erysipelotrichales</taxon>
        <taxon>Erysipelotrichaceae</taxon>
        <taxon>Massilicoli</taxon>
    </lineage>
</organism>
<dbReference type="PANTHER" id="PTHR42855">
    <property type="entry name" value="ABC TRANSPORTER ATP-BINDING SUBUNIT"/>
    <property type="match status" value="1"/>
</dbReference>
<reference evidence="5 6" key="1">
    <citation type="submission" date="2022-06" db="EMBL/GenBank/DDBJ databases">
        <title>Isolation of gut microbiota from human fecal samples.</title>
        <authorList>
            <person name="Pamer E.G."/>
            <person name="Barat B."/>
            <person name="Waligurski E."/>
            <person name="Medina S."/>
            <person name="Paddock L."/>
            <person name="Mostad J."/>
        </authorList>
    </citation>
    <scope>NUCLEOTIDE SEQUENCE [LARGE SCALE GENOMIC DNA]</scope>
    <source>
        <strain evidence="5 6">DFI.6.1</strain>
    </source>
</reference>
<evidence type="ECO:0000259" key="4">
    <source>
        <dbReference type="PROSITE" id="PS50893"/>
    </source>
</evidence>
<keyword evidence="2 5" id="KW-0067">ATP-binding</keyword>
<dbReference type="InterPro" id="IPR003439">
    <property type="entry name" value="ABC_transporter-like_ATP-bd"/>
</dbReference>
<dbReference type="InterPro" id="IPR032781">
    <property type="entry name" value="ABC_tran_Xtn"/>
</dbReference>
<comment type="caution">
    <text evidence="5">The sequence shown here is derived from an EMBL/GenBank/DDBJ whole genome shotgun (WGS) entry which is preliminary data.</text>
</comment>
<keyword evidence="3" id="KW-0175">Coiled coil</keyword>
<dbReference type="InterPro" id="IPR027417">
    <property type="entry name" value="P-loop_NTPase"/>
</dbReference>
<dbReference type="Proteomes" id="UP001524435">
    <property type="component" value="Unassembled WGS sequence"/>
</dbReference>
<keyword evidence="1" id="KW-0547">Nucleotide-binding</keyword>
<dbReference type="SMART" id="SM00382">
    <property type="entry name" value="AAA"/>
    <property type="match status" value="2"/>
</dbReference>
<dbReference type="InterPro" id="IPR051309">
    <property type="entry name" value="ABCF_ATPase"/>
</dbReference>
<dbReference type="EMBL" id="JANGCH010000001">
    <property type="protein sequence ID" value="MCQ5120719.1"/>
    <property type="molecule type" value="Genomic_DNA"/>
</dbReference>
<dbReference type="Gene3D" id="1.10.287.380">
    <property type="entry name" value="Valyl-tRNA synthetase, C-terminal domain"/>
    <property type="match status" value="1"/>
</dbReference>
<dbReference type="PANTHER" id="PTHR42855:SF1">
    <property type="entry name" value="ABC TRANSPORTER DOMAIN-CONTAINING PROTEIN"/>
    <property type="match status" value="1"/>
</dbReference>
<dbReference type="InterPro" id="IPR032524">
    <property type="entry name" value="ABC_tran_C"/>
</dbReference>
<dbReference type="PROSITE" id="PS50893">
    <property type="entry name" value="ABC_TRANSPORTER_2"/>
    <property type="match status" value="2"/>
</dbReference>
<dbReference type="InterPro" id="IPR017871">
    <property type="entry name" value="ABC_transporter-like_CS"/>
</dbReference>
<keyword evidence="6" id="KW-1185">Reference proteome</keyword>
<dbReference type="InterPro" id="IPR003593">
    <property type="entry name" value="AAA+_ATPase"/>
</dbReference>
<feature type="domain" description="ABC transporter" evidence="4">
    <location>
        <begin position="3"/>
        <end position="216"/>
    </location>
</feature>
<dbReference type="Pfam" id="PF00005">
    <property type="entry name" value="ABC_tran"/>
    <property type="match status" value="2"/>
</dbReference>
<dbReference type="PROSITE" id="PS00211">
    <property type="entry name" value="ABC_TRANSPORTER_1"/>
    <property type="match status" value="1"/>
</dbReference>
<evidence type="ECO:0000256" key="3">
    <source>
        <dbReference type="SAM" id="Coils"/>
    </source>
</evidence>
<evidence type="ECO:0000313" key="6">
    <source>
        <dbReference type="Proteomes" id="UP001524435"/>
    </source>
</evidence>
<dbReference type="Gene3D" id="3.40.50.300">
    <property type="entry name" value="P-loop containing nucleotide triphosphate hydrolases"/>
    <property type="match status" value="2"/>
</dbReference>
<feature type="coiled-coil region" evidence="3">
    <location>
        <begin position="554"/>
        <end position="598"/>
    </location>
</feature>
<dbReference type="RefSeq" id="WP_178200090.1">
    <property type="nucleotide sequence ID" value="NZ_CALVCM010000022.1"/>
</dbReference>
<gene>
    <name evidence="5" type="ORF">NE663_00390</name>
</gene>
<dbReference type="SUPFAM" id="SSF52540">
    <property type="entry name" value="P-loop containing nucleoside triphosphate hydrolases"/>
    <property type="match status" value="2"/>
</dbReference>
<sequence>MLLSAERLKKYHNEKRILENASFAIEAQDKIGVIGVNGTGKSTLLKILAGKEHYDSGRIIMKNGIRIHYLPQTPVFEKETIMEEMYHRNHMQESPVEEYEIRSILTKLGIFDFEQPIAALSGGQKKRVALACALITRCDLLLLDEPTNHLDHDMVEWLEGYLLKSHCAIFMVTHDRYFLDRICTRLIELHQGELYVHEGNYSDYLEAKEKRLELLKEQEHKRRQLYRKELEWVRAGVQARTTKSKSRLQRFEELRKKRYEEIEEHIQIDTVVSRLGKKTIELEQVGFGYGEKELFHDVTYHLLRRDRVGIIGANGCGKSTLLDLIAKEKTVKSGMIIYGETVRIGYFKQHDVEMDGEMRVIDYIKESGEVEMHDGSRLNASQILEQFLFDRNLQYAKIGRLSGGERRRLYLLKILIQAPNILLLDEPTNDLDIQTLSVLEDYLDAFEGAVIAVSHDRYFLDRVCDKVFVFQEDGTLKQYAGGYSDYLAKMQEGEEVQKCTRSVAKSWKDAQAPRFTSAEKKEFAEIDDRLAEVEGKIAAVDQQMETAGDAFALLHELSVKREQLEQELEALTQRWMYLQEKAQEIQEYRNGRQESNRDDS</sequence>
<evidence type="ECO:0000256" key="2">
    <source>
        <dbReference type="ARBA" id="ARBA00022840"/>
    </source>
</evidence>
<dbReference type="Pfam" id="PF12848">
    <property type="entry name" value="ABC_tran_Xtn"/>
    <property type="match status" value="1"/>
</dbReference>
<proteinExistence type="predicted"/>
<feature type="domain" description="ABC transporter" evidence="4">
    <location>
        <begin position="280"/>
        <end position="498"/>
    </location>
</feature>